<dbReference type="InterPro" id="IPR052173">
    <property type="entry name" value="Beta-lactam_resp_regulator"/>
</dbReference>
<feature type="transmembrane region" description="Helical" evidence="2">
    <location>
        <begin position="100"/>
        <end position="121"/>
    </location>
</feature>
<organism evidence="4 5">
    <name type="scientific">Mucilaginibacter calamicampi</name>
    <dbReference type="NCBI Taxonomy" id="1302352"/>
    <lineage>
        <taxon>Bacteria</taxon>
        <taxon>Pseudomonadati</taxon>
        <taxon>Bacteroidota</taxon>
        <taxon>Sphingobacteriia</taxon>
        <taxon>Sphingobacteriales</taxon>
        <taxon>Sphingobacteriaceae</taxon>
        <taxon>Mucilaginibacter</taxon>
    </lineage>
</organism>
<evidence type="ECO:0000256" key="1">
    <source>
        <dbReference type="SAM" id="MobiDB-lite"/>
    </source>
</evidence>
<feature type="domain" description="Peptidase M56" evidence="3">
    <location>
        <begin position="165"/>
        <end position="261"/>
    </location>
</feature>
<dbReference type="InterPro" id="IPR008756">
    <property type="entry name" value="Peptidase_M56"/>
</dbReference>
<dbReference type="PANTHER" id="PTHR34978">
    <property type="entry name" value="POSSIBLE SENSOR-TRANSDUCER PROTEIN BLAR"/>
    <property type="match status" value="1"/>
</dbReference>
<dbReference type="PANTHER" id="PTHR34978:SF3">
    <property type="entry name" value="SLR0241 PROTEIN"/>
    <property type="match status" value="1"/>
</dbReference>
<dbReference type="Pfam" id="PF05569">
    <property type="entry name" value="Peptidase_M56"/>
    <property type="match status" value="1"/>
</dbReference>
<keyword evidence="2" id="KW-0472">Membrane</keyword>
<feature type="region of interest" description="Disordered" evidence="1">
    <location>
        <begin position="424"/>
        <end position="471"/>
    </location>
</feature>
<dbReference type="RefSeq" id="WP_377097612.1">
    <property type="nucleotide sequence ID" value="NZ_JBHTHU010000002.1"/>
</dbReference>
<keyword evidence="5" id="KW-1185">Reference proteome</keyword>
<keyword evidence="2" id="KW-0812">Transmembrane</keyword>
<proteinExistence type="predicted"/>
<gene>
    <name evidence="4" type="ORF">ACFQZS_04230</name>
</gene>
<accession>A0ABW2YVJ2</accession>
<evidence type="ECO:0000313" key="5">
    <source>
        <dbReference type="Proteomes" id="UP001596958"/>
    </source>
</evidence>
<dbReference type="EMBL" id="JBHTHU010000002">
    <property type="protein sequence ID" value="MFD0749337.1"/>
    <property type="molecule type" value="Genomic_DNA"/>
</dbReference>
<evidence type="ECO:0000313" key="4">
    <source>
        <dbReference type="EMBL" id="MFD0749337.1"/>
    </source>
</evidence>
<evidence type="ECO:0000259" key="3">
    <source>
        <dbReference type="Pfam" id="PF05569"/>
    </source>
</evidence>
<feature type="transmembrane region" description="Helical" evidence="2">
    <location>
        <begin position="6"/>
        <end position="24"/>
    </location>
</feature>
<evidence type="ECO:0000256" key="2">
    <source>
        <dbReference type="SAM" id="Phobius"/>
    </source>
</evidence>
<name>A0ABW2YVJ2_9SPHI</name>
<dbReference type="Proteomes" id="UP001596958">
    <property type="component" value="Unassembled WGS sequence"/>
</dbReference>
<protein>
    <submittedName>
        <fullName evidence="4">M56 family metallopeptidase</fullName>
    </submittedName>
</protein>
<feature type="transmembrane region" description="Helical" evidence="2">
    <location>
        <begin position="36"/>
        <end position="56"/>
    </location>
</feature>
<feature type="transmembrane region" description="Helical" evidence="2">
    <location>
        <begin position="274"/>
        <end position="292"/>
    </location>
</feature>
<keyword evidence="2" id="KW-1133">Transmembrane helix</keyword>
<comment type="caution">
    <text evidence="4">The sequence shown here is derived from an EMBL/GenBank/DDBJ whole genome shotgun (WGS) entry which is preliminary data.</text>
</comment>
<sequence length="655" mass="73502">MNWLYYLAEANLYLCVFYLAYCLFLVRETHYQLNRAYLLLSCVMAFVLPVLQVGALRPNVQESNMPVFYQIAQPVQYATEANIAITPIADAPAAFNINDYLWLAYVGGAVIVLLLLTLKLYSVFKLTRNNKAAMGRYKIVYLKDTDVAFSFFNYLFIGTRAAGANTIITHELVHIKQKHSVDIMFLELLKVICWFNPCIYMLQSSLKTVHEYIADEQTAATETDALTYSSFLVNNAYGTGGSSITHSFFNYNLLKKRIIMLNQQRSGKLARLKYLIALPVCAGLLCASTLAFSKTYGWVDLKPVAKIALPDTLKTSKGFKYKEKIYSKNGYKYCDVIFFEANGQTKTFTSNSMTEAKLILLKQHYDYQFPAGTVPPPPPPMPSKPKFNKIKSPQYGKVDQVKFPPPMPPKPKFNKLKSPQYGKVDEVKFPPPTVKNAKGDLGKLSPPEPPKAKIDVVKFPPPATGDLKTSSTGYQYEETGYLVARKTNFRVIIHEKNGEETAYFRNTATKAQIQLLKDKYGYTFPDIKIYDQLPPPPPAPPAAKPGAKTTGIQLGEKNSNGGVATKMGLNNVVYDTQEANTKRRFLPLIIVNNQRYTLSKDLQKRYENGEHLVFSATDSTIAYVRNTPYAISKWGPDATEGVLSLYGKTSITTTK</sequence>
<reference evidence="5" key="1">
    <citation type="journal article" date="2019" name="Int. J. Syst. Evol. Microbiol.">
        <title>The Global Catalogue of Microorganisms (GCM) 10K type strain sequencing project: providing services to taxonomists for standard genome sequencing and annotation.</title>
        <authorList>
            <consortium name="The Broad Institute Genomics Platform"/>
            <consortium name="The Broad Institute Genome Sequencing Center for Infectious Disease"/>
            <person name="Wu L."/>
            <person name="Ma J."/>
        </authorList>
    </citation>
    <scope>NUCLEOTIDE SEQUENCE [LARGE SCALE GENOMIC DNA]</scope>
    <source>
        <strain evidence="5">CCUG 63418</strain>
    </source>
</reference>